<dbReference type="PROSITE" id="PS51257">
    <property type="entry name" value="PROKAR_LIPOPROTEIN"/>
    <property type="match status" value="1"/>
</dbReference>
<dbReference type="STRING" id="1043493.SAMN05421637_2782"/>
<feature type="chain" id="PRO_5038860884" evidence="1">
    <location>
        <begin position="28"/>
        <end position="156"/>
    </location>
</feature>
<evidence type="ECO:0000313" key="3">
    <source>
        <dbReference type="Proteomes" id="UP000183315"/>
    </source>
</evidence>
<dbReference type="EMBL" id="FNZI01000010">
    <property type="protein sequence ID" value="SEJ71383.1"/>
    <property type="molecule type" value="Genomic_DNA"/>
</dbReference>
<gene>
    <name evidence="2" type="ORF">SAMN05421637_2782</name>
</gene>
<name>A0A1H7B0M9_9MICO</name>
<evidence type="ECO:0000256" key="1">
    <source>
        <dbReference type="SAM" id="SignalP"/>
    </source>
</evidence>
<dbReference type="RefSeq" id="WP_042216708.1">
    <property type="nucleotide sequence ID" value="NZ_BBLU01000020.1"/>
</dbReference>
<dbReference type="OrthoDB" id="5146467at2"/>
<evidence type="ECO:0000313" key="2">
    <source>
        <dbReference type="EMBL" id="SEJ71383.1"/>
    </source>
</evidence>
<proteinExistence type="predicted"/>
<protein>
    <submittedName>
        <fullName evidence="2">Uncharacterized protein</fullName>
    </submittedName>
</protein>
<reference evidence="3" key="1">
    <citation type="submission" date="2016-10" db="EMBL/GenBank/DDBJ databases">
        <authorList>
            <person name="Varghese N."/>
        </authorList>
    </citation>
    <scope>NUCLEOTIDE SEQUENCE [LARGE SCALE GENOMIC DNA]</scope>
    <source>
        <strain evidence="3">DSM 24868</strain>
    </source>
</reference>
<organism evidence="2 3">
    <name type="scientific">Demequina mangrovi</name>
    <dbReference type="NCBI Taxonomy" id="1043493"/>
    <lineage>
        <taxon>Bacteria</taxon>
        <taxon>Bacillati</taxon>
        <taxon>Actinomycetota</taxon>
        <taxon>Actinomycetes</taxon>
        <taxon>Micrococcales</taxon>
        <taxon>Demequinaceae</taxon>
        <taxon>Demequina</taxon>
    </lineage>
</organism>
<keyword evidence="3" id="KW-1185">Reference proteome</keyword>
<keyword evidence="1" id="KW-0732">Signal</keyword>
<sequence length="156" mass="15796">MARVLRGEARRALVACAAAPCVAALLAGCGDDSDSASIATGYLARQDQAGYIPGARLQVTGTIVALENGCLMLDRDSGGVPWIVWPPSTVPGEQGTAEISDEVYRAGDAVAGTGTVAVLADLPGGNDDDTYFGAQGHYCGADSAGVMVFDSLSRTG</sequence>
<dbReference type="AlphaFoldDB" id="A0A1H7B0M9"/>
<feature type="signal peptide" evidence="1">
    <location>
        <begin position="1"/>
        <end position="27"/>
    </location>
</feature>
<dbReference type="Proteomes" id="UP000183315">
    <property type="component" value="Unassembled WGS sequence"/>
</dbReference>
<accession>A0A1H7B0M9</accession>